<proteinExistence type="predicted"/>
<organism evidence="1">
    <name type="scientific">Arion vulgaris</name>
    <dbReference type="NCBI Taxonomy" id="1028688"/>
    <lineage>
        <taxon>Eukaryota</taxon>
        <taxon>Metazoa</taxon>
        <taxon>Spiralia</taxon>
        <taxon>Lophotrochozoa</taxon>
        <taxon>Mollusca</taxon>
        <taxon>Gastropoda</taxon>
        <taxon>Heterobranchia</taxon>
        <taxon>Euthyneura</taxon>
        <taxon>Panpulmonata</taxon>
        <taxon>Eupulmonata</taxon>
        <taxon>Stylommatophora</taxon>
        <taxon>Helicina</taxon>
        <taxon>Arionoidea</taxon>
        <taxon>Arionidae</taxon>
        <taxon>Arion</taxon>
    </lineage>
</organism>
<dbReference type="AlphaFoldDB" id="A0A0B6YB10"/>
<name>A0A0B6YB10_9EUPU</name>
<evidence type="ECO:0000313" key="1">
    <source>
        <dbReference type="EMBL" id="CEK52670.1"/>
    </source>
</evidence>
<feature type="non-terminal residue" evidence="1">
    <location>
        <position position="70"/>
    </location>
</feature>
<gene>
    <name evidence="1" type="primary">ORF17640</name>
</gene>
<accession>A0A0B6YB10</accession>
<sequence>YQYKSFCNGYPELKVYLLNVEVSFGGSIGSFEDFIAMFAFAISQDCWPDDLIELPVTETTVEMATTESST</sequence>
<dbReference type="EMBL" id="HACG01005805">
    <property type="protein sequence ID" value="CEK52670.1"/>
    <property type="molecule type" value="Transcribed_RNA"/>
</dbReference>
<protein>
    <submittedName>
        <fullName evidence="1">Uncharacterized protein</fullName>
    </submittedName>
</protein>
<feature type="non-terminal residue" evidence="1">
    <location>
        <position position="1"/>
    </location>
</feature>
<reference evidence="1" key="1">
    <citation type="submission" date="2014-12" db="EMBL/GenBank/DDBJ databases">
        <title>Insight into the proteome of Arion vulgaris.</title>
        <authorList>
            <person name="Aradska J."/>
            <person name="Bulat T."/>
            <person name="Smidak R."/>
            <person name="Sarate P."/>
            <person name="Gangsoo J."/>
            <person name="Sialana F."/>
            <person name="Bilban M."/>
            <person name="Lubec G."/>
        </authorList>
    </citation>
    <scope>NUCLEOTIDE SEQUENCE</scope>
    <source>
        <tissue evidence="1">Skin</tissue>
    </source>
</reference>